<proteinExistence type="predicted"/>
<feature type="domain" description="Thioredoxin" evidence="1">
    <location>
        <begin position="1"/>
        <end position="108"/>
    </location>
</feature>
<reference evidence="2 3" key="1">
    <citation type="submission" date="2023-04" db="EMBL/GenBank/DDBJ databases">
        <title>Luteimonas endophyticus RD2P54.</title>
        <authorList>
            <person name="Sun J.-Q."/>
        </authorList>
    </citation>
    <scope>NUCLEOTIDE SEQUENCE [LARGE SCALE GENOMIC DNA]</scope>
    <source>
        <strain evidence="2 3">RD2P54</strain>
    </source>
</reference>
<gene>
    <name evidence="2" type="ORF">QFW77_08820</name>
</gene>
<dbReference type="InterPro" id="IPR036249">
    <property type="entry name" value="Thioredoxin-like_sf"/>
</dbReference>
<evidence type="ECO:0000313" key="3">
    <source>
        <dbReference type="Proteomes" id="UP001156940"/>
    </source>
</evidence>
<dbReference type="SUPFAM" id="SSF52833">
    <property type="entry name" value="Thioredoxin-like"/>
    <property type="match status" value="1"/>
</dbReference>
<dbReference type="EMBL" id="JARXRM010000028">
    <property type="protein sequence ID" value="MDH5823090.1"/>
    <property type="molecule type" value="Genomic_DNA"/>
</dbReference>
<organism evidence="2 3">
    <name type="scientific">Luteimonas endophytica</name>
    <dbReference type="NCBI Taxonomy" id="3042023"/>
    <lineage>
        <taxon>Bacteria</taxon>
        <taxon>Pseudomonadati</taxon>
        <taxon>Pseudomonadota</taxon>
        <taxon>Gammaproteobacteria</taxon>
        <taxon>Lysobacterales</taxon>
        <taxon>Lysobacteraceae</taxon>
        <taxon>Luteimonas</taxon>
    </lineage>
</organism>
<comment type="caution">
    <text evidence="2">The sequence shown here is derived from an EMBL/GenBank/DDBJ whole genome shotgun (WGS) entry which is preliminary data.</text>
</comment>
<protein>
    <submittedName>
        <fullName evidence="2">Thioredoxin family protein</fullName>
    </submittedName>
</protein>
<dbReference type="RefSeq" id="WP_280574157.1">
    <property type="nucleotide sequence ID" value="NZ_JARXRM010000028.1"/>
</dbReference>
<evidence type="ECO:0000259" key="1">
    <source>
        <dbReference type="PROSITE" id="PS51352"/>
    </source>
</evidence>
<accession>A0ABT6J8E7</accession>
<dbReference type="CDD" id="cd02947">
    <property type="entry name" value="TRX_family"/>
    <property type="match status" value="1"/>
</dbReference>
<keyword evidence="3" id="KW-1185">Reference proteome</keyword>
<dbReference type="InterPro" id="IPR013766">
    <property type="entry name" value="Thioredoxin_domain"/>
</dbReference>
<dbReference type="Gene3D" id="3.40.30.10">
    <property type="entry name" value="Glutaredoxin"/>
    <property type="match status" value="1"/>
</dbReference>
<dbReference type="Proteomes" id="UP001156940">
    <property type="component" value="Unassembled WGS sequence"/>
</dbReference>
<dbReference type="Pfam" id="PF00085">
    <property type="entry name" value="Thioredoxin"/>
    <property type="match status" value="1"/>
</dbReference>
<sequence length="109" mass="11891">MAYQTAFAAEEPSVEAVASLPGTTVLEFGASWCGHCIAAQRLVQPLLETRGDLRHLRIEDGRGKPLGRAYRVKLWPTLVLLRDGREVARLVRPQDAGEIERALAALDAG</sequence>
<dbReference type="PROSITE" id="PS51352">
    <property type="entry name" value="THIOREDOXIN_2"/>
    <property type="match status" value="1"/>
</dbReference>
<evidence type="ECO:0000313" key="2">
    <source>
        <dbReference type="EMBL" id="MDH5823090.1"/>
    </source>
</evidence>
<name>A0ABT6J8E7_9GAMM</name>